<dbReference type="Proteomes" id="UP000830639">
    <property type="component" value="Chromosome"/>
</dbReference>
<dbReference type="InterPro" id="IPR005624">
    <property type="entry name" value="PduO/GlcC-like"/>
</dbReference>
<organism evidence="2 3">
    <name type="scientific">Gottfriedia acidiceleris</name>
    <dbReference type="NCBI Taxonomy" id="371036"/>
    <lineage>
        <taxon>Bacteria</taxon>
        <taxon>Bacillati</taxon>
        <taxon>Bacillota</taxon>
        <taxon>Bacilli</taxon>
        <taxon>Bacillales</taxon>
        <taxon>Bacillaceae</taxon>
        <taxon>Gottfriedia</taxon>
    </lineage>
</organism>
<dbReference type="Pfam" id="PF03928">
    <property type="entry name" value="HbpS-like"/>
    <property type="match status" value="1"/>
</dbReference>
<dbReference type="InterPro" id="IPR010371">
    <property type="entry name" value="YBR137W-like"/>
</dbReference>
<name>A0ABY4JUH6_9BACI</name>
<proteinExistence type="inferred from homology"/>
<dbReference type="HAMAP" id="MF_00761">
    <property type="entry name" value="UPF0303"/>
    <property type="match status" value="1"/>
</dbReference>
<reference evidence="2 3" key="1">
    <citation type="submission" date="2022-04" db="EMBL/GenBank/DDBJ databases">
        <title>Mechanism of arsenic methylation and mitigation arsenic toxicity by Bacillus sp. LH14 from an Arsenic-Contaminated Paddy Soil.</title>
        <authorList>
            <person name="Wang D."/>
        </authorList>
    </citation>
    <scope>NUCLEOTIDE SEQUENCE [LARGE SCALE GENOMIC DNA]</scope>
    <source>
        <strain evidence="2 3">LH14</strain>
    </source>
</reference>
<protein>
    <recommendedName>
        <fullName evidence="1">UPF0303 protein MY490_10885</fullName>
    </recommendedName>
</protein>
<dbReference type="SUPFAM" id="SSF143744">
    <property type="entry name" value="GlcG-like"/>
    <property type="match status" value="1"/>
</dbReference>
<keyword evidence="3" id="KW-1185">Reference proteome</keyword>
<dbReference type="NCBIfam" id="NF002696">
    <property type="entry name" value="PRK02487.1-5"/>
    <property type="match status" value="1"/>
</dbReference>
<dbReference type="InterPro" id="IPR038084">
    <property type="entry name" value="PduO/GlcC-like_sf"/>
</dbReference>
<evidence type="ECO:0000313" key="2">
    <source>
        <dbReference type="EMBL" id="UPM56297.1"/>
    </source>
</evidence>
<evidence type="ECO:0000313" key="3">
    <source>
        <dbReference type="Proteomes" id="UP000830639"/>
    </source>
</evidence>
<dbReference type="EMBL" id="CP096034">
    <property type="protein sequence ID" value="UPM56297.1"/>
    <property type="molecule type" value="Genomic_DNA"/>
</dbReference>
<evidence type="ECO:0000256" key="1">
    <source>
        <dbReference type="HAMAP-Rule" id="MF_00761"/>
    </source>
</evidence>
<dbReference type="RefSeq" id="WP_248269202.1">
    <property type="nucleotide sequence ID" value="NZ_CP096034.1"/>
</dbReference>
<sequence length="160" mass="18321">MVEPTIQQKLEEVRKQEEKLIFKSFSNENALEIGLLIIEASKEFDKPVAINILKNGQSVFHYAMDHTAPDQDLWIKRKSNIVLRHHCSSYYMRLYNEMKNRSYNEFYSASPYEFAAHGGAFPIKIEGSGVIGVITVSGLAQEDDHHLIVEALAKFLNKTF</sequence>
<dbReference type="Gene3D" id="3.30.450.150">
    <property type="entry name" value="Haem-degrading domain"/>
    <property type="match status" value="1"/>
</dbReference>
<comment type="similarity">
    <text evidence="1">Belongs to the UPF0303 family.</text>
</comment>
<dbReference type="PANTHER" id="PTHR28255">
    <property type="match status" value="1"/>
</dbReference>
<gene>
    <name evidence="2" type="ORF">MY490_10885</name>
</gene>
<dbReference type="PIRSF" id="PIRSF008757">
    <property type="entry name" value="UCP008757"/>
    <property type="match status" value="1"/>
</dbReference>
<dbReference type="PANTHER" id="PTHR28255:SF1">
    <property type="entry name" value="UPF0303 PROTEIN YBR137W"/>
    <property type="match status" value="1"/>
</dbReference>
<accession>A0ABY4JUH6</accession>